<evidence type="ECO:0000313" key="7">
    <source>
        <dbReference type="Proteomes" id="UP000285405"/>
    </source>
</evidence>
<dbReference type="SUPFAM" id="SSF46689">
    <property type="entry name" value="Homeodomain-like"/>
    <property type="match status" value="1"/>
</dbReference>
<dbReference type="InterPro" id="IPR052833">
    <property type="entry name" value="Telomeric_DNA-bd_trans-reg"/>
</dbReference>
<keyword evidence="1" id="KW-0238">DNA-binding</keyword>
<organism evidence="6 7">
    <name type="scientific">Golovinomyces cichoracearum</name>
    <dbReference type="NCBI Taxonomy" id="62708"/>
    <lineage>
        <taxon>Eukaryota</taxon>
        <taxon>Fungi</taxon>
        <taxon>Dikarya</taxon>
        <taxon>Ascomycota</taxon>
        <taxon>Pezizomycotina</taxon>
        <taxon>Leotiomycetes</taxon>
        <taxon>Erysiphales</taxon>
        <taxon>Erysiphaceae</taxon>
        <taxon>Golovinomyces</taxon>
    </lineage>
</organism>
<proteinExistence type="predicted"/>
<feature type="domain" description="HTH myb-type" evidence="5">
    <location>
        <begin position="485"/>
        <end position="538"/>
    </location>
</feature>
<dbReference type="PANTHER" id="PTHR47807">
    <property type="entry name" value="PROTEIN TBF1"/>
    <property type="match status" value="1"/>
</dbReference>
<dbReference type="GO" id="GO:0042803">
    <property type="term" value="F:protein homodimerization activity"/>
    <property type="evidence" value="ECO:0007669"/>
    <property type="project" value="InterPro"/>
</dbReference>
<comment type="caution">
    <text evidence="6">The sequence shown here is derived from an EMBL/GenBank/DDBJ whole genome shotgun (WGS) entry which is preliminary data.</text>
</comment>
<dbReference type="OrthoDB" id="3366990at2759"/>
<dbReference type="GO" id="GO:0003691">
    <property type="term" value="F:double-stranded telomeric DNA binding"/>
    <property type="evidence" value="ECO:0007669"/>
    <property type="project" value="TreeGrafter"/>
</dbReference>
<dbReference type="PANTHER" id="PTHR47807:SF1">
    <property type="entry name" value="PROTEIN TBF1"/>
    <property type="match status" value="1"/>
</dbReference>
<dbReference type="Pfam" id="PF08558">
    <property type="entry name" value="TRF"/>
    <property type="match status" value="1"/>
</dbReference>
<evidence type="ECO:0000313" key="6">
    <source>
        <dbReference type="EMBL" id="RKF75434.1"/>
    </source>
</evidence>
<dbReference type="Proteomes" id="UP000285405">
    <property type="component" value="Unassembled WGS sequence"/>
</dbReference>
<reference evidence="6 7" key="1">
    <citation type="journal article" date="2018" name="BMC Genomics">
        <title>Comparative genome analyses reveal sequence features reflecting distinct modes of host-adaptation between dicot and monocot powdery mildew.</title>
        <authorList>
            <person name="Wu Y."/>
            <person name="Ma X."/>
            <person name="Pan Z."/>
            <person name="Kale S.D."/>
            <person name="Song Y."/>
            <person name="King H."/>
            <person name="Zhang Q."/>
            <person name="Presley C."/>
            <person name="Deng X."/>
            <person name="Wei C.I."/>
            <person name="Xiao S."/>
        </authorList>
    </citation>
    <scope>NUCLEOTIDE SEQUENCE [LARGE SCALE GENOMIC DNA]</scope>
    <source>
        <strain evidence="6">UCSC1</strain>
    </source>
</reference>
<gene>
    <name evidence="6" type="ORF">GcC1_078014</name>
</gene>
<evidence type="ECO:0000256" key="1">
    <source>
        <dbReference type="ARBA" id="ARBA00023125"/>
    </source>
</evidence>
<dbReference type="CDD" id="cd11660">
    <property type="entry name" value="SANT_TRF"/>
    <property type="match status" value="1"/>
</dbReference>
<keyword evidence="3" id="KW-0131">Cell cycle</keyword>
<sequence length="674" mass="75349">MDKTACNSEFVDEQALSMNNSSETHIKYESPYSAESMYDVSFQSPSLKRQRSIQSQDTADKQQRIDSGNTSVGSSDLAAFLVQATSCASPQYVFPKTEAETFFGIGPKHYDDINCEHRDTLNHSLCMRILSIPMLESLATQIISILAQESYHNIIKIVTTPETEVGQAYATLKSLFDQTKKIYSQQGLFLSADALNLKEPEDRAVIRTSNLATFVCSVFGGHDVGFLELNDQFIKTFTVEGVPLQKEAGDLYLNLKTQIYLSAVSQEEQERTREDILEDLFPNDLDRLLQIRHLDQPLSQSEVEFISSYVARREFLGNAPIDLDSIQALSEKFSWEDFLKQMGIYLSKLSLLAPFMKRYGLNAPLHAPVGNGPEHTFSSIEDDLGLQVELAAKQTLESLGLNHNPNANERGNKIPALYVKILINTVGVIEDQYYSVNGPLNPDYNCINIPEEQSAPTQVLYERARQAAVSKASPTNTRRPGLPSQRRPWSGEEERALMAGLDQVRGPHWSQILALYGARGTISEVLKDRNQVQLKDKARNLKLFFLKSGIEVPYYLKTVTGELKTRAPTQAAKREAEERARLALMEDQIQTEKKKELTETICDQVLTLSPPTTQGKSNYSQGVLEILHTNTSEYPSELSKLSENEKLAIDALKASTSLKQEGPTPSINMPSMVV</sequence>
<dbReference type="PROSITE" id="PS51294">
    <property type="entry name" value="HTH_MYB"/>
    <property type="match status" value="1"/>
</dbReference>
<dbReference type="InterPro" id="IPR013867">
    <property type="entry name" value="Telomere_rpt-bd_fac_dimer_dom"/>
</dbReference>
<name>A0A420ILK2_9PEZI</name>
<feature type="region of interest" description="Disordered" evidence="4">
    <location>
        <begin position="49"/>
        <end position="70"/>
    </location>
</feature>
<dbReference type="EMBL" id="MCBR01007889">
    <property type="protein sequence ID" value="RKF75434.1"/>
    <property type="molecule type" value="Genomic_DNA"/>
</dbReference>
<protein>
    <submittedName>
        <fullName evidence="6">Protein TBF1</fullName>
    </submittedName>
</protein>
<dbReference type="FunFam" id="1.10.10.60:FF:000137">
    <property type="entry name" value="MYB DNA binding protein"/>
    <property type="match status" value="1"/>
</dbReference>
<dbReference type="InterPro" id="IPR017930">
    <property type="entry name" value="Myb_dom"/>
</dbReference>
<feature type="region of interest" description="Disordered" evidence="4">
    <location>
        <begin position="468"/>
        <end position="490"/>
    </location>
</feature>
<accession>A0A420ILK2</accession>
<dbReference type="GO" id="GO:0010833">
    <property type="term" value="P:telomere maintenance via telomere lengthening"/>
    <property type="evidence" value="ECO:0007669"/>
    <property type="project" value="TreeGrafter"/>
</dbReference>
<evidence type="ECO:0000256" key="2">
    <source>
        <dbReference type="ARBA" id="ARBA00023242"/>
    </source>
</evidence>
<dbReference type="InterPro" id="IPR009057">
    <property type="entry name" value="Homeodomain-like_sf"/>
</dbReference>
<evidence type="ECO:0000259" key="5">
    <source>
        <dbReference type="PROSITE" id="PS51294"/>
    </source>
</evidence>
<evidence type="ECO:0000256" key="4">
    <source>
        <dbReference type="SAM" id="MobiDB-lite"/>
    </source>
</evidence>
<dbReference type="Gene3D" id="1.10.10.60">
    <property type="entry name" value="Homeodomain-like"/>
    <property type="match status" value="1"/>
</dbReference>
<keyword evidence="2" id="KW-0539">Nucleus</keyword>
<dbReference type="AlphaFoldDB" id="A0A420ILK2"/>
<evidence type="ECO:0000256" key="3">
    <source>
        <dbReference type="ARBA" id="ARBA00023306"/>
    </source>
</evidence>